<dbReference type="CDD" id="cd09537">
    <property type="entry name" value="SAM_CP2-like"/>
    <property type="match status" value="1"/>
</dbReference>
<evidence type="ECO:0000256" key="7">
    <source>
        <dbReference type="PROSITE-ProRule" id="PRU01313"/>
    </source>
</evidence>
<dbReference type="InterPro" id="IPR041418">
    <property type="entry name" value="SAM_3"/>
</dbReference>
<keyword evidence="5" id="KW-0804">Transcription</keyword>
<comment type="subcellular location">
    <subcellularLocation>
        <location evidence="1 7">Nucleus</location>
    </subcellularLocation>
</comment>
<organism evidence="10 11">
    <name type="scientific">Patella caerulea</name>
    <name type="common">Rayed Mediterranean limpet</name>
    <dbReference type="NCBI Taxonomy" id="87958"/>
    <lineage>
        <taxon>Eukaryota</taxon>
        <taxon>Metazoa</taxon>
        <taxon>Spiralia</taxon>
        <taxon>Lophotrochozoa</taxon>
        <taxon>Mollusca</taxon>
        <taxon>Gastropoda</taxon>
        <taxon>Patellogastropoda</taxon>
        <taxon>Patelloidea</taxon>
        <taxon>Patellidae</taxon>
        <taxon>Patella</taxon>
    </lineage>
</organism>
<evidence type="ECO:0000256" key="8">
    <source>
        <dbReference type="SAM" id="MobiDB-lite"/>
    </source>
</evidence>
<dbReference type="Proteomes" id="UP001347796">
    <property type="component" value="Unassembled WGS sequence"/>
</dbReference>
<feature type="region of interest" description="Disordered" evidence="8">
    <location>
        <begin position="254"/>
        <end position="284"/>
    </location>
</feature>
<dbReference type="Pfam" id="PF04516">
    <property type="entry name" value="CP2"/>
    <property type="match status" value="1"/>
</dbReference>
<evidence type="ECO:0000256" key="1">
    <source>
        <dbReference type="ARBA" id="ARBA00004123"/>
    </source>
</evidence>
<feature type="compositionally biased region" description="Basic and acidic residues" evidence="8">
    <location>
        <begin position="256"/>
        <end position="280"/>
    </location>
</feature>
<feature type="compositionally biased region" description="Polar residues" evidence="8">
    <location>
        <begin position="306"/>
        <end position="315"/>
    </location>
</feature>
<dbReference type="Pfam" id="PF18016">
    <property type="entry name" value="SAM_3"/>
    <property type="match status" value="1"/>
</dbReference>
<accession>A0AAN8K0Q9</accession>
<evidence type="ECO:0000259" key="9">
    <source>
        <dbReference type="PROSITE" id="PS51968"/>
    </source>
</evidence>
<gene>
    <name evidence="10" type="ORF">SNE40_010293</name>
</gene>
<reference evidence="10 11" key="1">
    <citation type="submission" date="2024-01" db="EMBL/GenBank/DDBJ databases">
        <title>The genome of the rayed Mediterranean limpet Patella caerulea (Linnaeus, 1758).</title>
        <authorList>
            <person name="Anh-Thu Weber A."/>
            <person name="Halstead-Nussloch G."/>
        </authorList>
    </citation>
    <scope>NUCLEOTIDE SEQUENCE [LARGE SCALE GENOMIC DNA]</scope>
    <source>
        <strain evidence="10">AATW-2023a</strain>
        <tissue evidence="10">Whole specimen</tissue>
    </source>
</reference>
<keyword evidence="3" id="KW-0805">Transcription regulation</keyword>
<dbReference type="Gene3D" id="1.10.150.50">
    <property type="entry name" value="Transcription Factor, Ets-1"/>
    <property type="match status" value="1"/>
</dbReference>
<evidence type="ECO:0000313" key="11">
    <source>
        <dbReference type="Proteomes" id="UP001347796"/>
    </source>
</evidence>
<dbReference type="PANTHER" id="PTHR11037:SF21">
    <property type="entry name" value="GEMINI, ISOFORM C"/>
    <property type="match status" value="1"/>
</dbReference>
<comment type="similarity">
    <text evidence="2">Belongs to the grh/CP2 family. CP2 subfamily.</text>
</comment>
<dbReference type="GO" id="GO:0000978">
    <property type="term" value="F:RNA polymerase II cis-regulatory region sequence-specific DNA binding"/>
    <property type="evidence" value="ECO:0007669"/>
    <property type="project" value="TreeGrafter"/>
</dbReference>
<feature type="compositionally biased region" description="Polar residues" evidence="8">
    <location>
        <begin position="341"/>
        <end position="363"/>
    </location>
</feature>
<evidence type="ECO:0000256" key="6">
    <source>
        <dbReference type="ARBA" id="ARBA00023242"/>
    </source>
</evidence>
<keyword evidence="6 7" id="KW-0539">Nucleus</keyword>
<dbReference type="Pfam" id="PF25416">
    <property type="entry name" value="GRHL1_C"/>
    <property type="match status" value="1"/>
</dbReference>
<feature type="domain" description="Grh/CP2 DB" evidence="9">
    <location>
        <begin position="81"/>
        <end position="315"/>
    </location>
</feature>
<dbReference type="InterPro" id="IPR057520">
    <property type="entry name" value="GRHL1/CP2_C"/>
</dbReference>
<protein>
    <recommendedName>
        <fullName evidence="9">Grh/CP2 DB domain-containing protein</fullName>
    </recommendedName>
</protein>
<name>A0AAN8K0Q9_PATCE</name>
<feature type="region of interest" description="Disordered" evidence="8">
    <location>
        <begin position="306"/>
        <end position="365"/>
    </location>
</feature>
<dbReference type="InterPro" id="IPR013761">
    <property type="entry name" value="SAM/pointed_sf"/>
</dbReference>
<dbReference type="InterPro" id="IPR040167">
    <property type="entry name" value="TF_CP2-like"/>
</dbReference>
<dbReference type="PANTHER" id="PTHR11037">
    <property type="entry name" value="TRANSCRIPTION FACTOR CP2"/>
    <property type="match status" value="1"/>
</dbReference>
<keyword evidence="4 7" id="KW-0238">DNA-binding</keyword>
<sequence length="538" mass="60247">MLQQQEGLTTHLTLWNTDDTGSGAGKRTKISHSAHSLSSWDIDGGLAADFDGSLSGLGTELGTSSYNMSEALLALPVFKQENIENGFQYILGAATSPAVKMNEETLTYLNQGQSYEIKLKKLGDLTNSQGKLLKSVVRINFHERRLQYMEKQQIESWKQNRQGERIIDIDIPLSYGLIDVNLDPIKLNETEFIWDPTKETGVYIRVHCISTEFTAKKHGGEKGVPFRVQVDTYSQGDAEEKLLHSASCQVKVFKPKGADRKHKTDREKMEKRSDSEKEKYQPSYECTVLTENPAEISLTSQVNSLGLKSPEQSDSFSEHRGGTSNQDWRHIKNSPPPTPIASLSQNLSGSSTPVHTSSTPIHISSNNVDTSTTVVTMPLLGEASAVEVTQWLHLNRFSHYVRVFQNFSGADLLRLTRDDLIQICGLADGIRLNNALQSRSVRPRLTIYVCQESESVYHAIYLELMTVIELAQKLALLFGIQTHHIGDIYTQGPSGIHILVTDEVVQNMQHVQDQSRFAVEGMKDDENNKYRILLKLIE</sequence>
<evidence type="ECO:0000313" key="10">
    <source>
        <dbReference type="EMBL" id="KAK6182663.1"/>
    </source>
</evidence>
<evidence type="ECO:0000256" key="2">
    <source>
        <dbReference type="ARBA" id="ARBA00010852"/>
    </source>
</evidence>
<dbReference type="EMBL" id="JAZGQO010000007">
    <property type="protein sequence ID" value="KAK6182663.1"/>
    <property type="molecule type" value="Genomic_DNA"/>
</dbReference>
<comment type="caution">
    <text evidence="10">The sequence shown here is derived from an EMBL/GenBank/DDBJ whole genome shotgun (WGS) entry which is preliminary data.</text>
</comment>
<dbReference type="SUPFAM" id="SSF47769">
    <property type="entry name" value="SAM/Pointed domain"/>
    <property type="match status" value="1"/>
</dbReference>
<evidence type="ECO:0000256" key="4">
    <source>
        <dbReference type="ARBA" id="ARBA00023125"/>
    </source>
</evidence>
<dbReference type="PROSITE" id="PS51968">
    <property type="entry name" value="GRH_CP2_DB"/>
    <property type="match status" value="1"/>
</dbReference>
<evidence type="ECO:0000256" key="5">
    <source>
        <dbReference type="ARBA" id="ARBA00023163"/>
    </source>
</evidence>
<evidence type="ECO:0000256" key="3">
    <source>
        <dbReference type="ARBA" id="ARBA00023015"/>
    </source>
</evidence>
<dbReference type="InterPro" id="IPR007604">
    <property type="entry name" value="CP2"/>
</dbReference>
<dbReference type="GO" id="GO:0001228">
    <property type="term" value="F:DNA-binding transcription activator activity, RNA polymerase II-specific"/>
    <property type="evidence" value="ECO:0007669"/>
    <property type="project" value="TreeGrafter"/>
</dbReference>
<dbReference type="AlphaFoldDB" id="A0AAN8K0Q9"/>
<keyword evidence="11" id="KW-1185">Reference proteome</keyword>
<dbReference type="GO" id="GO:0005634">
    <property type="term" value="C:nucleus"/>
    <property type="evidence" value="ECO:0007669"/>
    <property type="project" value="UniProtKB-SubCell"/>
</dbReference>
<proteinExistence type="inferred from homology"/>